<keyword evidence="4" id="KW-0479">Metal-binding</keyword>
<dbReference type="EMBL" id="CP126223">
    <property type="protein sequence ID" value="WIA23638.1"/>
    <property type="molecule type" value="Genomic_DNA"/>
</dbReference>
<evidence type="ECO:0000259" key="10">
    <source>
        <dbReference type="PROSITE" id="PS51296"/>
    </source>
</evidence>
<dbReference type="InterPro" id="IPR050584">
    <property type="entry name" value="Cholesterol_7-desaturase"/>
</dbReference>
<keyword evidence="6" id="KW-0560">Oxidoreductase</keyword>
<dbReference type="Proteomes" id="UP001244341">
    <property type="component" value="Chromosome 16b"/>
</dbReference>
<sequence>MRKQIKTATAAAEGVERADEKFNWYKAWYPIAALETLKTDAPNAVHLLGMRLVLWQDKQGGWRCFEDLCPHRSVPPQVSGAKSRCKVCGRGVKFTVHLLGMRLVLWQDQQGGWRCFEDLCRHR</sequence>
<keyword evidence="5" id="KW-1133">Transmembrane helix</keyword>
<gene>
    <name evidence="11" type="ORF">OEZ85_000343</name>
</gene>
<keyword evidence="7" id="KW-0408">Iron</keyword>
<reference evidence="11 12" key="1">
    <citation type="submission" date="2023-05" db="EMBL/GenBank/DDBJ databases">
        <title>A 100% complete, gapless, phased diploid assembly of the Scenedesmus obliquus UTEX 3031 genome.</title>
        <authorList>
            <person name="Biondi T.C."/>
            <person name="Hanschen E.R."/>
            <person name="Kwon T."/>
            <person name="Eng W."/>
            <person name="Kruse C.P.S."/>
            <person name="Koehler S.I."/>
            <person name="Kunde Y."/>
            <person name="Gleasner C.D."/>
            <person name="You Mak K.T."/>
            <person name="Polle J."/>
            <person name="Hovde B.T."/>
            <person name="Starkenburg S.R."/>
        </authorList>
    </citation>
    <scope>NUCLEOTIDE SEQUENCE [LARGE SCALE GENOMIC DNA]</scope>
    <source>
        <strain evidence="11 12">DOE0152z</strain>
    </source>
</reference>
<evidence type="ECO:0000256" key="7">
    <source>
        <dbReference type="ARBA" id="ARBA00023004"/>
    </source>
</evidence>
<dbReference type="PANTHER" id="PTHR21266:SF32">
    <property type="entry name" value="CHOLESTEROL 7-DESATURASE NVD"/>
    <property type="match status" value="1"/>
</dbReference>
<keyword evidence="2" id="KW-0812">Transmembrane</keyword>
<feature type="domain" description="Rieske" evidence="10">
    <location>
        <begin position="98"/>
        <end position="123"/>
    </location>
</feature>
<evidence type="ECO:0000256" key="2">
    <source>
        <dbReference type="ARBA" id="ARBA00022692"/>
    </source>
</evidence>
<name>A0ABY8UPZ2_TETOB</name>
<evidence type="ECO:0000256" key="4">
    <source>
        <dbReference type="ARBA" id="ARBA00022723"/>
    </source>
</evidence>
<evidence type="ECO:0000313" key="11">
    <source>
        <dbReference type="EMBL" id="WIA23638.1"/>
    </source>
</evidence>
<evidence type="ECO:0000313" key="12">
    <source>
        <dbReference type="Proteomes" id="UP001244341"/>
    </source>
</evidence>
<dbReference type="SUPFAM" id="SSF50022">
    <property type="entry name" value="ISP domain"/>
    <property type="match status" value="2"/>
</dbReference>
<evidence type="ECO:0000256" key="5">
    <source>
        <dbReference type="ARBA" id="ARBA00022989"/>
    </source>
</evidence>
<keyword evidence="8" id="KW-0411">Iron-sulfur</keyword>
<keyword evidence="9" id="KW-0472">Membrane</keyword>
<dbReference type="PROSITE" id="PS51296">
    <property type="entry name" value="RIESKE"/>
    <property type="match status" value="2"/>
</dbReference>
<proteinExistence type="predicted"/>
<dbReference type="InterPro" id="IPR036922">
    <property type="entry name" value="Rieske_2Fe-2S_sf"/>
</dbReference>
<accession>A0ABY8UPZ2</accession>
<evidence type="ECO:0000256" key="9">
    <source>
        <dbReference type="ARBA" id="ARBA00023136"/>
    </source>
</evidence>
<dbReference type="InterPro" id="IPR017941">
    <property type="entry name" value="Rieske_2Fe-2S"/>
</dbReference>
<evidence type="ECO:0000256" key="1">
    <source>
        <dbReference type="ARBA" id="ARBA00004370"/>
    </source>
</evidence>
<evidence type="ECO:0000256" key="8">
    <source>
        <dbReference type="ARBA" id="ARBA00023014"/>
    </source>
</evidence>
<dbReference type="Gene3D" id="2.102.10.10">
    <property type="entry name" value="Rieske [2Fe-2S] iron-sulphur domain"/>
    <property type="match status" value="2"/>
</dbReference>
<keyword evidence="12" id="KW-1185">Reference proteome</keyword>
<feature type="domain" description="Rieske" evidence="10">
    <location>
        <begin position="28"/>
        <end position="97"/>
    </location>
</feature>
<comment type="subcellular location">
    <subcellularLocation>
        <location evidence="1">Membrane</location>
    </subcellularLocation>
</comment>
<evidence type="ECO:0000256" key="6">
    <source>
        <dbReference type="ARBA" id="ARBA00023002"/>
    </source>
</evidence>
<organism evidence="11 12">
    <name type="scientific">Tetradesmus obliquus</name>
    <name type="common">Green alga</name>
    <name type="synonym">Acutodesmus obliquus</name>
    <dbReference type="NCBI Taxonomy" id="3088"/>
    <lineage>
        <taxon>Eukaryota</taxon>
        <taxon>Viridiplantae</taxon>
        <taxon>Chlorophyta</taxon>
        <taxon>core chlorophytes</taxon>
        <taxon>Chlorophyceae</taxon>
        <taxon>CS clade</taxon>
        <taxon>Sphaeropleales</taxon>
        <taxon>Scenedesmaceae</taxon>
        <taxon>Tetradesmus</taxon>
    </lineage>
</organism>
<protein>
    <recommendedName>
        <fullName evidence="10">Rieske domain-containing protein</fullName>
    </recommendedName>
</protein>
<evidence type="ECO:0000256" key="3">
    <source>
        <dbReference type="ARBA" id="ARBA00022714"/>
    </source>
</evidence>
<dbReference type="PANTHER" id="PTHR21266">
    <property type="entry name" value="IRON-SULFUR DOMAIN CONTAINING PROTEIN"/>
    <property type="match status" value="1"/>
</dbReference>
<keyword evidence="3" id="KW-0001">2Fe-2S</keyword>
<dbReference type="Pfam" id="PF00355">
    <property type="entry name" value="Rieske"/>
    <property type="match status" value="2"/>
</dbReference>